<dbReference type="GO" id="GO:0016874">
    <property type="term" value="F:ligase activity"/>
    <property type="evidence" value="ECO:0007669"/>
    <property type="project" value="UniProtKB-KW"/>
</dbReference>
<feature type="transmembrane region" description="Helical" evidence="5">
    <location>
        <begin position="123"/>
        <end position="144"/>
    </location>
</feature>
<keyword evidence="7" id="KW-0436">Ligase</keyword>
<dbReference type="InterPro" id="IPR007016">
    <property type="entry name" value="O-antigen_ligase-rel_domated"/>
</dbReference>
<evidence type="ECO:0000256" key="4">
    <source>
        <dbReference type="ARBA" id="ARBA00023136"/>
    </source>
</evidence>
<dbReference type="Proteomes" id="UP000627166">
    <property type="component" value="Unassembled WGS sequence"/>
</dbReference>
<name>A0ABR8YUQ6_9CLOT</name>
<feature type="transmembrane region" description="Helical" evidence="5">
    <location>
        <begin position="65"/>
        <end position="87"/>
    </location>
</feature>
<keyword evidence="3 5" id="KW-1133">Transmembrane helix</keyword>
<dbReference type="EMBL" id="JACSQB010000108">
    <property type="protein sequence ID" value="MBD8048013.1"/>
    <property type="molecule type" value="Genomic_DNA"/>
</dbReference>
<evidence type="ECO:0000256" key="2">
    <source>
        <dbReference type="ARBA" id="ARBA00022692"/>
    </source>
</evidence>
<protein>
    <submittedName>
        <fullName evidence="7">O-antigen ligase family protein</fullName>
    </submittedName>
</protein>
<feature type="domain" description="O-antigen ligase-related" evidence="6">
    <location>
        <begin position="205"/>
        <end position="341"/>
    </location>
</feature>
<evidence type="ECO:0000256" key="3">
    <source>
        <dbReference type="ARBA" id="ARBA00022989"/>
    </source>
</evidence>
<evidence type="ECO:0000259" key="6">
    <source>
        <dbReference type="Pfam" id="PF04932"/>
    </source>
</evidence>
<feature type="transmembrane region" description="Helical" evidence="5">
    <location>
        <begin position="35"/>
        <end position="53"/>
    </location>
</feature>
<feature type="transmembrane region" description="Helical" evidence="5">
    <location>
        <begin position="394"/>
        <end position="410"/>
    </location>
</feature>
<comment type="subcellular location">
    <subcellularLocation>
        <location evidence="1">Membrane</location>
        <topology evidence="1">Multi-pass membrane protein</topology>
    </subcellularLocation>
</comment>
<reference evidence="7 8" key="1">
    <citation type="submission" date="2020-08" db="EMBL/GenBank/DDBJ databases">
        <title>A Genomic Blueprint of the Chicken Gut Microbiome.</title>
        <authorList>
            <person name="Gilroy R."/>
            <person name="Ravi A."/>
            <person name="Getino M."/>
            <person name="Pursley I."/>
            <person name="Horton D.L."/>
            <person name="Alikhan N.-F."/>
            <person name="Baker D."/>
            <person name="Gharbi K."/>
            <person name="Hall N."/>
            <person name="Watson M."/>
            <person name="Adriaenssens E.M."/>
            <person name="Foster-Nyarko E."/>
            <person name="Jarju S."/>
            <person name="Secka A."/>
            <person name="Antonio M."/>
            <person name="Oren A."/>
            <person name="Chaudhuri R."/>
            <person name="La Ragione R.M."/>
            <person name="Hildebrand F."/>
            <person name="Pallen M.J."/>
        </authorList>
    </citation>
    <scope>NUCLEOTIDE SEQUENCE [LARGE SCALE GENOMIC DNA]</scope>
    <source>
        <strain evidence="7 8">N37</strain>
    </source>
</reference>
<keyword evidence="4 5" id="KW-0472">Membrane</keyword>
<accession>A0ABR8YUQ6</accession>
<feature type="transmembrane region" description="Helical" evidence="5">
    <location>
        <begin position="175"/>
        <end position="193"/>
    </location>
</feature>
<evidence type="ECO:0000256" key="1">
    <source>
        <dbReference type="ARBA" id="ARBA00004141"/>
    </source>
</evidence>
<dbReference type="PANTHER" id="PTHR37422">
    <property type="entry name" value="TEICHURONIC ACID BIOSYNTHESIS PROTEIN TUAE"/>
    <property type="match status" value="1"/>
</dbReference>
<gene>
    <name evidence="7" type="ORF">H9637_13385</name>
</gene>
<evidence type="ECO:0000256" key="5">
    <source>
        <dbReference type="SAM" id="Phobius"/>
    </source>
</evidence>
<feature type="transmembrane region" description="Helical" evidence="5">
    <location>
        <begin position="93"/>
        <end position="111"/>
    </location>
</feature>
<feature type="transmembrane region" description="Helical" evidence="5">
    <location>
        <begin position="200"/>
        <end position="217"/>
    </location>
</feature>
<organism evidence="7 8">
    <name type="scientific">Clostridium faecium</name>
    <dbReference type="NCBI Taxonomy" id="2762223"/>
    <lineage>
        <taxon>Bacteria</taxon>
        <taxon>Bacillati</taxon>
        <taxon>Bacillota</taxon>
        <taxon>Clostridia</taxon>
        <taxon>Eubacteriales</taxon>
        <taxon>Clostridiaceae</taxon>
        <taxon>Clostridium</taxon>
    </lineage>
</organism>
<evidence type="ECO:0000313" key="7">
    <source>
        <dbReference type="EMBL" id="MBD8048013.1"/>
    </source>
</evidence>
<feature type="transmembrane region" description="Helical" evidence="5">
    <location>
        <begin position="365"/>
        <end position="382"/>
    </location>
</feature>
<dbReference type="PANTHER" id="PTHR37422:SF17">
    <property type="entry name" value="O-ANTIGEN LIGASE"/>
    <property type="match status" value="1"/>
</dbReference>
<comment type="caution">
    <text evidence="7">The sequence shown here is derived from an EMBL/GenBank/DDBJ whole genome shotgun (WGS) entry which is preliminary data.</text>
</comment>
<keyword evidence="2 5" id="KW-0812">Transmembrane</keyword>
<proteinExistence type="predicted"/>
<feature type="transmembrane region" description="Helical" evidence="5">
    <location>
        <begin position="223"/>
        <end position="253"/>
    </location>
</feature>
<keyword evidence="8" id="KW-1185">Reference proteome</keyword>
<sequence length="416" mass="47793">MSIMSQTIYFLLCVYIVILPLVSESMGKLSKVSDGLLILIMLFYVINMLLSSENRKRFWVNLKDFLSSFLGISMIALSFIMIFSISYSTEKGLSIMETFRFITYIGLIFIIKYEADNKARIKTIIRCFLLTTSFLCIFGIIQYFTGIGLNDKFTGLEASGTVIRITSTMQNPNGFGAYLVLAFFPIVMLSFSTKNNKLRGFYIVLSLLVLANLLLTASRNSIIGLIIGFIVLGVLYSYKFLLVFFLGIPVFLFDKSLLLRFANIKEEILNGPRVKLWQIARMMIKEHPIRGVGNGNYVSLYDEYVKKYPQYKYPDYHRFSSHNSYLKVQSELGIFGIAFFVSTLAASVRTVIRVYKKSKDKYYKYFYMGFMGSTIGFLFMNMLDNLFFSPQTTTYFWVFIGLGEAILLQVKRHKVS</sequence>
<evidence type="ECO:0000313" key="8">
    <source>
        <dbReference type="Proteomes" id="UP000627166"/>
    </source>
</evidence>
<feature type="transmembrane region" description="Helical" evidence="5">
    <location>
        <begin position="7"/>
        <end position="23"/>
    </location>
</feature>
<dbReference type="InterPro" id="IPR051533">
    <property type="entry name" value="WaaL-like"/>
</dbReference>
<dbReference type="Pfam" id="PF04932">
    <property type="entry name" value="Wzy_C"/>
    <property type="match status" value="1"/>
</dbReference>